<keyword evidence="1" id="KW-0472">Membrane</keyword>
<keyword evidence="4" id="KW-1185">Reference proteome</keyword>
<evidence type="ECO:0000313" key="4">
    <source>
        <dbReference type="Proteomes" id="UP000606720"/>
    </source>
</evidence>
<feature type="transmembrane region" description="Helical" evidence="1">
    <location>
        <begin position="6"/>
        <end position="25"/>
    </location>
</feature>
<dbReference type="Proteomes" id="UP000606720">
    <property type="component" value="Unassembled WGS sequence"/>
</dbReference>
<dbReference type="RefSeq" id="WP_186866009.1">
    <property type="nucleotide sequence ID" value="NZ_JACOPH010000001.1"/>
</dbReference>
<dbReference type="InterPro" id="IPR032710">
    <property type="entry name" value="NTF2-like_dom_sf"/>
</dbReference>
<dbReference type="Pfam" id="PF04280">
    <property type="entry name" value="Tim44"/>
    <property type="match status" value="1"/>
</dbReference>
<dbReference type="AlphaFoldDB" id="A0A923LMI4"/>
<name>A0A923LMI4_9FIRM</name>
<keyword evidence="1" id="KW-0812">Transmembrane</keyword>
<evidence type="ECO:0000259" key="2">
    <source>
        <dbReference type="Pfam" id="PF04280"/>
    </source>
</evidence>
<dbReference type="Gene3D" id="3.10.450.240">
    <property type="match status" value="1"/>
</dbReference>
<dbReference type="EMBL" id="JACOPH010000001">
    <property type="protein sequence ID" value="MBC5712995.1"/>
    <property type="molecule type" value="Genomic_DNA"/>
</dbReference>
<evidence type="ECO:0000256" key="1">
    <source>
        <dbReference type="SAM" id="Phobius"/>
    </source>
</evidence>
<evidence type="ECO:0000313" key="3">
    <source>
        <dbReference type="EMBL" id="MBC5712995.1"/>
    </source>
</evidence>
<organism evidence="3 4">
    <name type="scientific">Roseburia zhanii</name>
    <dbReference type="NCBI Taxonomy" id="2763064"/>
    <lineage>
        <taxon>Bacteria</taxon>
        <taxon>Bacillati</taxon>
        <taxon>Bacillota</taxon>
        <taxon>Clostridia</taxon>
        <taxon>Lachnospirales</taxon>
        <taxon>Lachnospiraceae</taxon>
        <taxon>Roseburia</taxon>
    </lineage>
</organism>
<comment type="caution">
    <text evidence="3">The sequence shown here is derived from an EMBL/GenBank/DDBJ whole genome shotgun (WGS) entry which is preliminary data.</text>
</comment>
<gene>
    <name evidence="3" type="ORF">H8S17_02020</name>
</gene>
<proteinExistence type="predicted"/>
<dbReference type="SUPFAM" id="SSF54427">
    <property type="entry name" value="NTF2-like"/>
    <property type="match status" value="1"/>
</dbReference>
<dbReference type="InterPro" id="IPR007379">
    <property type="entry name" value="Tim44-like_dom"/>
</dbReference>
<sequence length="252" mass="28557">MNKLTVVVIVLFAIAAAAYIIYRIVKAKLRELSRAAFGTDSFAEGWKRQTEELAATPKSVSGMTKIYAPKIQRDFPDFNIEEFKNMAENMLISALMAISAGQDTLLKDGAEEIRWQVDNRIADNKQSGIREVYERIKIHQTEITAYQKKQGTCMITFQSAVEYLFYKEKDGTLTEGDKNHLTQTKYNIELMYIQDVQMTGEQTATGTTCPNCGAPITNLGAMYCEYCGLAVTAVNVKVWKLHQFYEVKQQRI</sequence>
<keyword evidence="1" id="KW-1133">Transmembrane helix</keyword>
<reference evidence="3" key="1">
    <citation type="submission" date="2020-08" db="EMBL/GenBank/DDBJ databases">
        <title>Genome public.</title>
        <authorList>
            <person name="Liu C."/>
            <person name="Sun Q."/>
        </authorList>
    </citation>
    <scope>NUCLEOTIDE SEQUENCE</scope>
    <source>
        <strain evidence="3">BX1005</strain>
    </source>
</reference>
<protein>
    <submittedName>
        <fullName evidence="3">TIM44-like domain-containing protein</fullName>
    </submittedName>
</protein>
<feature type="domain" description="Tim44-like" evidence="2">
    <location>
        <begin position="71"/>
        <end position="188"/>
    </location>
</feature>
<accession>A0A923LMI4</accession>